<dbReference type="GO" id="GO:0046872">
    <property type="term" value="F:metal ion binding"/>
    <property type="evidence" value="ECO:0007669"/>
    <property type="project" value="UniProtKB-KW"/>
</dbReference>
<evidence type="ECO:0000259" key="6">
    <source>
        <dbReference type="PROSITE" id="PS51085"/>
    </source>
</evidence>
<evidence type="ECO:0000256" key="5">
    <source>
        <dbReference type="ARBA" id="ARBA00023014"/>
    </source>
</evidence>
<dbReference type="Proteomes" id="UP000245390">
    <property type="component" value="Unassembled WGS sequence"/>
</dbReference>
<proteinExistence type="predicted"/>
<dbReference type="Gene3D" id="1.10.150.120">
    <property type="entry name" value="[2Fe-2S]-binding domain"/>
    <property type="match status" value="1"/>
</dbReference>
<dbReference type="PANTHER" id="PTHR44379:SF2">
    <property type="entry name" value="BLR6218 PROTEIN"/>
    <property type="match status" value="1"/>
</dbReference>
<keyword evidence="5" id="KW-0411">Iron-sulfur</keyword>
<dbReference type="PANTHER" id="PTHR44379">
    <property type="entry name" value="OXIDOREDUCTASE WITH IRON-SULFUR SUBUNIT"/>
    <property type="match status" value="1"/>
</dbReference>
<dbReference type="PROSITE" id="PS00197">
    <property type="entry name" value="2FE2S_FER_1"/>
    <property type="match status" value="1"/>
</dbReference>
<dbReference type="InterPro" id="IPR036010">
    <property type="entry name" value="2Fe-2S_ferredoxin-like_sf"/>
</dbReference>
<feature type="domain" description="2Fe-2S ferredoxin-type" evidence="6">
    <location>
        <begin position="1"/>
        <end position="77"/>
    </location>
</feature>
<dbReference type="SUPFAM" id="SSF54292">
    <property type="entry name" value="2Fe-2S ferredoxin-like"/>
    <property type="match status" value="1"/>
</dbReference>
<dbReference type="InterPro" id="IPR002888">
    <property type="entry name" value="2Fe-2S-bd"/>
</dbReference>
<dbReference type="InterPro" id="IPR006058">
    <property type="entry name" value="2Fe2S_fd_BS"/>
</dbReference>
<dbReference type="GO" id="GO:0051537">
    <property type="term" value="F:2 iron, 2 sulfur cluster binding"/>
    <property type="evidence" value="ECO:0007669"/>
    <property type="project" value="UniProtKB-KW"/>
</dbReference>
<dbReference type="InterPro" id="IPR036884">
    <property type="entry name" value="2Fe-2S-bd_dom_sf"/>
</dbReference>
<dbReference type="Pfam" id="PF01799">
    <property type="entry name" value="Fer2_2"/>
    <property type="match status" value="1"/>
</dbReference>
<dbReference type="Pfam" id="PF00111">
    <property type="entry name" value="Fer2"/>
    <property type="match status" value="1"/>
</dbReference>
<dbReference type="InterPro" id="IPR051452">
    <property type="entry name" value="Diverse_Oxidoreductases"/>
</dbReference>
<keyword evidence="4" id="KW-0408">Iron</keyword>
<evidence type="ECO:0000313" key="7">
    <source>
        <dbReference type="EMBL" id="PWK57425.1"/>
    </source>
</evidence>
<evidence type="ECO:0000256" key="2">
    <source>
        <dbReference type="ARBA" id="ARBA00022723"/>
    </source>
</evidence>
<evidence type="ECO:0000256" key="1">
    <source>
        <dbReference type="ARBA" id="ARBA00022714"/>
    </source>
</evidence>
<comment type="caution">
    <text evidence="7">The sequence shown here is derived from an EMBL/GenBank/DDBJ whole genome shotgun (WGS) entry which is preliminary data.</text>
</comment>
<evidence type="ECO:0000313" key="8">
    <source>
        <dbReference type="Proteomes" id="UP000245390"/>
    </source>
</evidence>
<sequence length="153" mass="16107">MSISLTLNGESVAIDASPDMPLLWAIRDVRKLTGTKFGCGVASCGACTVHVDGVAVRSCQTFLGDVEGAEVTTIEGLSGPVATAVQGAWKDLDVVQCGYCQSGQIMQAIDLLTTTPKPTDDDIDTAMDGNVCRCATYVRIRAAIHEASRRLEA</sequence>
<dbReference type="CDD" id="cd00207">
    <property type="entry name" value="fer2"/>
    <property type="match status" value="1"/>
</dbReference>
<gene>
    <name evidence="7" type="ORF">C8D95_10267</name>
</gene>
<dbReference type="Gene3D" id="3.10.20.30">
    <property type="match status" value="1"/>
</dbReference>
<keyword evidence="2" id="KW-0479">Metal-binding</keyword>
<dbReference type="GO" id="GO:0016491">
    <property type="term" value="F:oxidoreductase activity"/>
    <property type="evidence" value="ECO:0007669"/>
    <property type="project" value="UniProtKB-KW"/>
</dbReference>
<evidence type="ECO:0000256" key="4">
    <source>
        <dbReference type="ARBA" id="ARBA00023004"/>
    </source>
</evidence>
<protein>
    <submittedName>
        <fullName evidence="7">Isoquinoline 1-oxidoreductase alpha subunit</fullName>
    </submittedName>
</protein>
<dbReference type="EMBL" id="QGGV01000002">
    <property type="protein sequence ID" value="PWK57425.1"/>
    <property type="molecule type" value="Genomic_DNA"/>
</dbReference>
<dbReference type="RefSeq" id="WP_277601022.1">
    <property type="nucleotide sequence ID" value="NZ_CP034588.1"/>
</dbReference>
<evidence type="ECO:0000256" key="3">
    <source>
        <dbReference type="ARBA" id="ARBA00023002"/>
    </source>
</evidence>
<keyword evidence="1" id="KW-0001">2Fe-2S</keyword>
<accession>A0A316GB30</accession>
<organism evidence="7 8">
    <name type="scientific">Silicimonas algicola</name>
    <dbReference type="NCBI Taxonomy" id="1826607"/>
    <lineage>
        <taxon>Bacteria</taxon>
        <taxon>Pseudomonadati</taxon>
        <taxon>Pseudomonadota</taxon>
        <taxon>Alphaproteobacteria</taxon>
        <taxon>Rhodobacterales</taxon>
        <taxon>Paracoccaceae</taxon>
    </lineage>
</organism>
<dbReference type="InterPro" id="IPR012675">
    <property type="entry name" value="Beta-grasp_dom_sf"/>
</dbReference>
<keyword evidence="8" id="KW-1185">Reference proteome</keyword>
<dbReference type="PROSITE" id="PS51085">
    <property type="entry name" value="2FE2S_FER_2"/>
    <property type="match status" value="1"/>
</dbReference>
<dbReference type="SUPFAM" id="SSF47741">
    <property type="entry name" value="CO dehydrogenase ISP C-domain like"/>
    <property type="match status" value="1"/>
</dbReference>
<name>A0A316GB30_9RHOB</name>
<keyword evidence="3" id="KW-0560">Oxidoreductase</keyword>
<dbReference type="InterPro" id="IPR001041">
    <property type="entry name" value="2Fe-2S_ferredoxin-type"/>
</dbReference>
<dbReference type="AlphaFoldDB" id="A0A316GB30"/>
<reference evidence="7 8" key="1">
    <citation type="submission" date="2018-05" db="EMBL/GenBank/DDBJ databases">
        <title>Genomic Encyclopedia of Type Strains, Phase IV (KMG-IV): sequencing the most valuable type-strain genomes for metagenomic binning, comparative biology and taxonomic classification.</title>
        <authorList>
            <person name="Goeker M."/>
        </authorList>
    </citation>
    <scope>NUCLEOTIDE SEQUENCE [LARGE SCALE GENOMIC DNA]</scope>
    <source>
        <strain evidence="7 8">DSM 103371</strain>
    </source>
</reference>